<accession>A0ABR2VA84</accession>
<dbReference type="PANTHER" id="PTHR21974:SF2">
    <property type="entry name" value="RE15880P"/>
    <property type="match status" value="1"/>
</dbReference>
<name>A0ABR2VA84_9PEZI</name>
<keyword evidence="1" id="KW-0175">Coiled coil</keyword>
<dbReference type="EMBL" id="JARVKF010000057">
    <property type="protein sequence ID" value="KAK9423792.1"/>
    <property type="molecule type" value="Genomic_DNA"/>
</dbReference>
<comment type="caution">
    <text evidence="2">The sequence shown here is derived from an EMBL/GenBank/DDBJ whole genome shotgun (WGS) entry which is preliminary data.</text>
</comment>
<evidence type="ECO:0000313" key="3">
    <source>
        <dbReference type="Proteomes" id="UP001408356"/>
    </source>
</evidence>
<feature type="coiled-coil region" evidence="1">
    <location>
        <begin position="33"/>
        <end position="60"/>
    </location>
</feature>
<dbReference type="PANTHER" id="PTHR21974">
    <property type="entry name" value="RE15880P"/>
    <property type="match status" value="1"/>
</dbReference>
<dbReference type="Proteomes" id="UP001408356">
    <property type="component" value="Unassembled WGS sequence"/>
</dbReference>
<proteinExistence type="predicted"/>
<evidence type="ECO:0000256" key="1">
    <source>
        <dbReference type="SAM" id="Coils"/>
    </source>
</evidence>
<gene>
    <name evidence="2" type="ORF">SUNI508_03808</name>
</gene>
<evidence type="ECO:0000313" key="2">
    <source>
        <dbReference type="EMBL" id="KAK9423792.1"/>
    </source>
</evidence>
<keyword evidence="3" id="KW-1185">Reference proteome</keyword>
<reference evidence="2 3" key="1">
    <citation type="journal article" date="2024" name="J. Plant Pathol.">
        <title>Sequence and assembly of the genome of Seiridium unicorne, isolate CBS 538.82, causal agent of cypress canker disease.</title>
        <authorList>
            <person name="Scali E."/>
            <person name="Rocca G.D."/>
            <person name="Danti R."/>
            <person name="Garbelotto M."/>
            <person name="Barberini S."/>
            <person name="Baroncelli R."/>
            <person name="Emiliani G."/>
        </authorList>
    </citation>
    <scope>NUCLEOTIDE SEQUENCE [LARGE SCALE GENOMIC DNA]</scope>
    <source>
        <strain evidence="2 3">BM-138-508</strain>
    </source>
</reference>
<protein>
    <submittedName>
        <fullName evidence="2">Up-regulated during septation protein 1 domain-containing protein</fullName>
    </submittedName>
</protein>
<sequence>MTMTIANKICDAAPRNSQLLSILLQTQYATIDLDQQRDSVARIEERLLTVRQRSKQLDEKRESGLKKHKSYRDSVVKKFAYRLSGHSDEFAARKDQGEQEYFEVLQQGQQAKQEEDRLLAEKVEALTVRTSLEQVVKRRTEAQNQLDALYDSIFHGPTPEFPEEDELERKAEEALSIYHFECFKAASNREILETLKAARDQAVLALNEIVEALRGGILASSMTEKKRLETAETALAETYGLVRMAQEMSPTVPTLPVVEIRVKLISGEAYDNPWGRMAVHDRIREWRTGAQKCVSDLDKQLVIAKSHYDEACKNMTVKSKALNSVKQALQSCRSEIFVIVESAELHAEPDDGLPPY</sequence>
<organism evidence="2 3">
    <name type="scientific">Seiridium unicorne</name>
    <dbReference type="NCBI Taxonomy" id="138068"/>
    <lineage>
        <taxon>Eukaryota</taxon>
        <taxon>Fungi</taxon>
        <taxon>Dikarya</taxon>
        <taxon>Ascomycota</taxon>
        <taxon>Pezizomycotina</taxon>
        <taxon>Sordariomycetes</taxon>
        <taxon>Xylariomycetidae</taxon>
        <taxon>Amphisphaeriales</taxon>
        <taxon>Sporocadaceae</taxon>
        <taxon>Seiridium</taxon>
    </lineage>
</organism>